<evidence type="ECO:0000313" key="2">
    <source>
        <dbReference type="EMBL" id="KFX44257.1"/>
    </source>
</evidence>
<dbReference type="eggNOG" id="ENOG502S04M">
    <property type="taxonomic scope" value="Eukaryota"/>
</dbReference>
<keyword evidence="1" id="KW-0472">Membrane</keyword>
<dbReference type="GO" id="GO:0046921">
    <property type="term" value="F:alpha-(1-&gt;6)-fucosyltransferase activity"/>
    <property type="evidence" value="ECO:0007669"/>
    <property type="project" value="TreeGrafter"/>
</dbReference>
<proteinExistence type="predicted"/>
<feature type="transmembrane region" description="Helical" evidence="1">
    <location>
        <begin position="55"/>
        <end position="73"/>
    </location>
</feature>
<sequence length="572" mass="63800">MSLRRTAALSPALTSKNSLLVPLIDSPLPSPVLPSIVPSHGKRLPGAGKRKAFRIFRLLAVCAIILTLVRMPLLQLLGVPTLVQWLADDRNYQLPSILPVSASPVIMTNKQGRQKWTVHIPAGMEFPYAPSQIEDLSSQCFQMSQQVSDGRHQPFDYSQSDPNFIDITDRQSARQMTGLLSNEQIVIQKRSNLYCDSSLTFVMQSEDAGLGTTLMNLWISYGLAQKQGRNFFIDDTNWAYGKFSKYFKSPPKPMCRQPPPAFRLPCPLQARHLVVSSSNAPWIFGDTFKEYFKSPFAASEAQQKVIFEMARSGYEALFHLIGDDATYFQSSIQRLNRDVRSKGGIAIGIHVRHGDSHPLEPQYKASHIPLDRYAKRVSTIFHAHLQQAHGDTALSQSMALHSKVMLASDDPEVYTSFELGGAERAQNYIALASKSALDAARNEGLSNENIGWEGGFFQDMFWSLGVEASDYSELGGPFPSNRGPTEPKTLSVDSVAEQRHLRPSKESLQLREWIARAYLLDVAVLGQSDRVICGLSSASCRLLAVMMGWNKAVTHKSWQNIDGNWHWSFIVP</sequence>
<name>A0A093UVE1_TALMA</name>
<dbReference type="HOGENOM" id="CLU_035511_0_0_1"/>
<dbReference type="PANTHER" id="PTHR13132">
    <property type="entry name" value="ALPHA- 1,6 -FUCOSYLTRANSFERASE"/>
    <property type="match status" value="1"/>
</dbReference>
<organism evidence="2">
    <name type="scientific">Talaromyces marneffei PM1</name>
    <dbReference type="NCBI Taxonomy" id="1077442"/>
    <lineage>
        <taxon>Eukaryota</taxon>
        <taxon>Fungi</taxon>
        <taxon>Dikarya</taxon>
        <taxon>Ascomycota</taxon>
        <taxon>Pezizomycotina</taxon>
        <taxon>Eurotiomycetes</taxon>
        <taxon>Eurotiomycetidae</taxon>
        <taxon>Eurotiales</taxon>
        <taxon>Trichocomaceae</taxon>
        <taxon>Talaromyces</taxon>
        <taxon>Talaromyces sect. Talaromyces</taxon>
    </lineage>
</organism>
<reference evidence="2" key="2">
    <citation type="journal article" date="2014" name="PLoS Genet.">
        <title>Signature gene expression reveals novel clues to the molecular mechanisms of dimorphic transition in Penicillium marneffei.</title>
        <authorList>
            <person name="Yang E."/>
            <person name="Wang G."/>
            <person name="Cai J."/>
            <person name="Woo P.C."/>
            <person name="Lau S.K."/>
            <person name="Yuen K.-Y."/>
            <person name="Chow W.-N."/>
            <person name="Lin X."/>
        </authorList>
    </citation>
    <scope>NUCLEOTIDE SEQUENCE</scope>
    <source>
        <strain evidence="2">PM1</strain>
    </source>
</reference>
<keyword evidence="1" id="KW-0812">Transmembrane</keyword>
<dbReference type="GO" id="GO:0006487">
    <property type="term" value="P:protein N-linked glycosylation"/>
    <property type="evidence" value="ECO:0007669"/>
    <property type="project" value="TreeGrafter"/>
</dbReference>
<dbReference type="PANTHER" id="PTHR13132:SF29">
    <property type="entry name" value="ALPHA-(1,6)-FUCOSYLTRANSFERASE"/>
    <property type="match status" value="1"/>
</dbReference>
<dbReference type="EMBL" id="JPOX01000029">
    <property type="protein sequence ID" value="KFX44257.1"/>
    <property type="molecule type" value="Genomic_DNA"/>
</dbReference>
<gene>
    <name evidence="2" type="ORF">GQ26_0290110</name>
</gene>
<reference key="1">
    <citation type="journal article" date="2014" name="PLoS Genet.">
        <title>Signature Gene Expression Reveals Novel Clues to the Molecular Mechanisms of Dimorphic Transition in Penicillium marneffei.</title>
        <authorList>
            <person name="Yang E."/>
            <person name="Wang G."/>
            <person name="Cai J."/>
            <person name="Woo P.C."/>
            <person name="Lau S.K."/>
            <person name="Yuen K.-Y."/>
            <person name="Chow W.-N."/>
            <person name="Lin X."/>
        </authorList>
    </citation>
    <scope>NUCLEOTIDE SEQUENCE [LARGE SCALE GENOMIC DNA]</scope>
    <source>
        <strain>PM1</strain>
    </source>
</reference>
<dbReference type="AlphaFoldDB" id="A0A093UVE1"/>
<keyword evidence="1" id="KW-1133">Transmembrane helix</keyword>
<accession>A0A093UVE1</accession>
<evidence type="ECO:0000256" key="1">
    <source>
        <dbReference type="SAM" id="Phobius"/>
    </source>
</evidence>
<protein>
    <submittedName>
        <fullName evidence="2">Uncharacterized protein</fullName>
    </submittedName>
</protein>
<comment type="caution">
    <text evidence="2">The sequence shown here is derived from an EMBL/GenBank/DDBJ whole genome shotgun (WGS) entry which is preliminary data.</text>
</comment>